<dbReference type="EC" id="2.3.1.199" evidence="11"/>
<evidence type="ECO:0000256" key="7">
    <source>
        <dbReference type="ARBA" id="ARBA00022989"/>
    </source>
</evidence>
<keyword evidence="9 11" id="KW-0472">Membrane</keyword>
<dbReference type="GO" id="GO:0034625">
    <property type="term" value="P:fatty acid elongation, monounsaturated fatty acid"/>
    <property type="evidence" value="ECO:0007669"/>
    <property type="project" value="TreeGrafter"/>
</dbReference>
<evidence type="ECO:0000256" key="11">
    <source>
        <dbReference type="RuleBase" id="RU361115"/>
    </source>
</evidence>
<feature type="transmembrane region" description="Helical" evidence="11">
    <location>
        <begin position="54"/>
        <end position="72"/>
    </location>
</feature>
<dbReference type="GO" id="GO:0042761">
    <property type="term" value="P:very long-chain fatty acid biosynthetic process"/>
    <property type="evidence" value="ECO:0007669"/>
    <property type="project" value="TreeGrafter"/>
</dbReference>
<dbReference type="Proteomes" id="UP000887574">
    <property type="component" value="Unplaced"/>
</dbReference>
<proteinExistence type="inferred from homology"/>
<evidence type="ECO:0000256" key="9">
    <source>
        <dbReference type="ARBA" id="ARBA00023136"/>
    </source>
</evidence>
<comment type="pathway">
    <text evidence="2">Lipid metabolism; fatty acid biosynthesis.</text>
</comment>
<keyword evidence="3 11" id="KW-0444">Lipid biosynthesis</keyword>
<dbReference type="GO" id="GO:0019367">
    <property type="term" value="P:fatty acid elongation, saturated fatty acid"/>
    <property type="evidence" value="ECO:0007669"/>
    <property type="project" value="TreeGrafter"/>
</dbReference>
<keyword evidence="10 11" id="KW-0275">Fatty acid biosynthesis</keyword>
<keyword evidence="5 11" id="KW-0812">Transmembrane</keyword>
<feature type="transmembrane region" description="Helical" evidence="11">
    <location>
        <begin position="190"/>
        <end position="209"/>
    </location>
</feature>
<comment type="catalytic activity">
    <reaction evidence="11">
        <text>a very-long-chain acyl-CoA + malonyl-CoA + H(+) = a very-long-chain 3-oxoacyl-CoA + CO2 + CoA</text>
        <dbReference type="Rhea" id="RHEA:32727"/>
        <dbReference type="ChEBI" id="CHEBI:15378"/>
        <dbReference type="ChEBI" id="CHEBI:16526"/>
        <dbReference type="ChEBI" id="CHEBI:57287"/>
        <dbReference type="ChEBI" id="CHEBI:57384"/>
        <dbReference type="ChEBI" id="CHEBI:90725"/>
        <dbReference type="ChEBI" id="CHEBI:90736"/>
        <dbReference type="EC" id="2.3.1.199"/>
    </reaction>
</comment>
<dbReference type="PANTHER" id="PTHR11157">
    <property type="entry name" value="FATTY ACID ACYL TRANSFERASE-RELATED"/>
    <property type="match status" value="1"/>
</dbReference>
<feature type="transmembrane region" description="Helical" evidence="11">
    <location>
        <begin position="154"/>
        <end position="178"/>
    </location>
</feature>
<evidence type="ECO:0000256" key="3">
    <source>
        <dbReference type="ARBA" id="ARBA00022516"/>
    </source>
</evidence>
<keyword evidence="8 11" id="KW-0443">Lipid metabolism</keyword>
<dbReference type="Pfam" id="PF01151">
    <property type="entry name" value="ELO"/>
    <property type="match status" value="1"/>
</dbReference>
<accession>A0A915CL15</accession>
<evidence type="ECO:0000313" key="13">
    <source>
        <dbReference type="WBParaSite" id="jg10265"/>
    </source>
</evidence>
<evidence type="ECO:0000313" key="12">
    <source>
        <dbReference type="Proteomes" id="UP000887574"/>
    </source>
</evidence>
<feature type="transmembrane region" description="Helical" evidence="11">
    <location>
        <begin position="23"/>
        <end position="42"/>
    </location>
</feature>
<dbReference type="InterPro" id="IPR002076">
    <property type="entry name" value="ELO_fam"/>
</dbReference>
<name>A0A915CL15_9BILA</name>
<keyword evidence="7 11" id="KW-1133">Transmembrane helix</keyword>
<keyword evidence="6 11" id="KW-0276">Fatty acid metabolism</keyword>
<feature type="transmembrane region" description="Helical" evidence="11">
    <location>
        <begin position="103"/>
        <end position="124"/>
    </location>
</feature>
<dbReference type="GO" id="GO:0030148">
    <property type="term" value="P:sphingolipid biosynthetic process"/>
    <property type="evidence" value="ECO:0007669"/>
    <property type="project" value="TreeGrafter"/>
</dbReference>
<evidence type="ECO:0000256" key="8">
    <source>
        <dbReference type="ARBA" id="ARBA00023098"/>
    </source>
</evidence>
<dbReference type="GO" id="GO:0034626">
    <property type="term" value="P:fatty acid elongation, polyunsaturated fatty acid"/>
    <property type="evidence" value="ECO:0007669"/>
    <property type="project" value="TreeGrafter"/>
</dbReference>
<comment type="subcellular location">
    <subcellularLocation>
        <location evidence="1">Membrane</location>
        <topology evidence="1">Multi-pass membrane protein</topology>
    </subcellularLocation>
</comment>
<comment type="similarity">
    <text evidence="11">Belongs to the ELO family.</text>
</comment>
<feature type="transmembrane region" description="Helical" evidence="11">
    <location>
        <begin position="229"/>
        <end position="250"/>
    </location>
</feature>
<organism evidence="12 13">
    <name type="scientific">Ditylenchus dipsaci</name>
    <dbReference type="NCBI Taxonomy" id="166011"/>
    <lineage>
        <taxon>Eukaryota</taxon>
        <taxon>Metazoa</taxon>
        <taxon>Ecdysozoa</taxon>
        <taxon>Nematoda</taxon>
        <taxon>Chromadorea</taxon>
        <taxon>Rhabditida</taxon>
        <taxon>Tylenchina</taxon>
        <taxon>Tylenchomorpha</taxon>
        <taxon>Sphaerularioidea</taxon>
        <taxon>Anguinidae</taxon>
        <taxon>Anguininae</taxon>
        <taxon>Ditylenchus</taxon>
    </lineage>
</organism>
<dbReference type="GO" id="GO:0009922">
    <property type="term" value="F:fatty acid elongase activity"/>
    <property type="evidence" value="ECO:0007669"/>
    <property type="project" value="UniProtKB-EC"/>
</dbReference>
<dbReference type="WBParaSite" id="jg10265">
    <property type="protein sequence ID" value="jg10265"/>
    <property type="gene ID" value="jg10265"/>
</dbReference>
<reference evidence="13" key="1">
    <citation type="submission" date="2022-11" db="UniProtKB">
        <authorList>
            <consortium name="WormBaseParasite"/>
        </authorList>
    </citation>
    <scope>IDENTIFICATION</scope>
</reference>
<dbReference type="AlphaFoldDB" id="A0A915CL15"/>
<evidence type="ECO:0000256" key="5">
    <source>
        <dbReference type="ARBA" id="ARBA00022692"/>
    </source>
</evidence>
<dbReference type="GO" id="GO:0005789">
    <property type="term" value="C:endoplasmic reticulum membrane"/>
    <property type="evidence" value="ECO:0007669"/>
    <property type="project" value="TreeGrafter"/>
</dbReference>
<evidence type="ECO:0000256" key="4">
    <source>
        <dbReference type="ARBA" id="ARBA00022679"/>
    </source>
</evidence>
<keyword evidence="12" id="KW-1185">Reference proteome</keyword>
<sequence>MSIFFSEYNYERTKQWLSDHEGFQIKASIAYILTIWVIKYVMANRKPFEFTYPLIYWNAFVAVFSIAGFVRMTPTVFRAIQTKGLTHTYTQIGELQTDKVAGYWAFLWVVSKVPEFVDTIFIVLRKKPLMFMHWYHHALTGYFAYVTFAQGNAYAMWVVYMNYFIHSFMYTYFCIRALTPVFRFRVHPQFAQWMTGAQIVQFLITHVVMGHLLYLCATTNKTYAVTVKGFAVGTIMEVSYLLLWFHFYYVSYIGGGGKKYLAHVNISPEHLQSDEKKVE</sequence>
<protein>
    <recommendedName>
        <fullName evidence="11">Elongation of very long chain fatty acids protein</fullName>
        <ecNumber evidence="11">2.3.1.199</ecNumber>
    </recommendedName>
    <alternativeName>
        <fullName evidence="11">Very-long-chain 3-oxoacyl-CoA synthase</fullName>
    </alternativeName>
</protein>
<evidence type="ECO:0000256" key="10">
    <source>
        <dbReference type="ARBA" id="ARBA00023160"/>
    </source>
</evidence>
<evidence type="ECO:0000256" key="6">
    <source>
        <dbReference type="ARBA" id="ARBA00022832"/>
    </source>
</evidence>
<evidence type="ECO:0000256" key="1">
    <source>
        <dbReference type="ARBA" id="ARBA00004141"/>
    </source>
</evidence>
<dbReference type="PANTHER" id="PTHR11157:SF29">
    <property type="entry name" value="ELONGATION OF LONG CHAIN FATTY ACIDS PROTEIN 5"/>
    <property type="match status" value="1"/>
</dbReference>
<evidence type="ECO:0000256" key="2">
    <source>
        <dbReference type="ARBA" id="ARBA00005194"/>
    </source>
</evidence>
<keyword evidence="4 11" id="KW-0808">Transferase</keyword>